<evidence type="ECO:0000313" key="2">
    <source>
        <dbReference type="Proteomes" id="UP000429232"/>
    </source>
</evidence>
<reference evidence="1 2" key="1">
    <citation type="submission" date="2020-12" db="EMBL/GenBank/DDBJ databases">
        <title>HMF7856_wgs.fasta genome submission.</title>
        <authorList>
            <person name="Kang H."/>
            <person name="Kim H."/>
            <person name="Joh K."/>
        </authorList>
    </citation>
    <scope>NUCLEOTIDE SEQUENCE [LARGE SCALE GENOMIC DNA]</scope>
    <source>
        <strain evidence="1 2">HMF7856</strain>
    </source>
</reference>
<dbReference type="Proteomes" id="UP000429232">
    <property type="component" value="Chromosome"/>
</dbReference>
<accession>A0A6I4I202</accession>
<dbReference type="EMBL" id="CP066775">
    <property type="protein sequence ID" value="QQL48423.1"/>
    <property type="molecule type" value="Genomic_DNA"/>
</dbReference>
<keyword evidence="2" id="KW-1185">Reference proteome</keyword>
<gene>
    <name evidence="1" type="ORF">GO620_009475</name>
</gene>
<evidence type="ECO:0000313" key="1">
    <source>
        <dbReference type="EMBL" id="QQL48423.1"/>
    </source>
</evidence>
<protein>
    <submittedName>
        <fullName evidence="1">Uncharacterized protein</fullName>
    </submittedName>
</protein>
<dbReference type="RefSeq" id="WP_157526069.1">
    <property type="nucleotide sequence ID" value="NZ_CP066775.1"/>
</dbReference>
<proteinExistence type="predicted"/>
<dbReference type="AlphaFoldDB" id="A0A6I4I202"/>
<name>A0A6I4I202_9SPHI</name>
<dbReference type="KEGG" id="mgik:GO620_009475"/>
<sequence>MMKRAAAILLLLVTLYNLGGYLLAFQLVIYHSNKLAEQQISSNKYNEADLVEIKIPVRLPGIDSWRGYQNVSGTVELEKGAYNYVRMKMSTDTIYVMCVPNYKTTRLLKANVICAKEVSDAPFNEKKQNIPVKSVNLLIDGIAQRLTISLPQQEIFIQKLPATNAKLLAGVLNTAARPPEGFLS</sequence>
<organism evidence="1 2">
    <name type="scientific">Mucilaginibacter ginkgonis</name>
    <dbReference type="NCBI Taxonomy" id="2682091"/>
    <lineage>
        <taxon>Bacteria</taxon>
        <taxon>Pseudomonadati</taxon>
        <taxon>Bacteroidota</taxon>
        <taxon>Sphingobacteriia</taxon>
        <taxon>Sphingobacteriales</taxon>
        <taxon>Sphingobacteriaceae</taxon>
        <taxon>Mucilaginibacter</taxon>
    </lineage>
</organism>